<sequence>MLDTSLMHTIHALGSSNFIEKNGHISFMVILKAVNLVV</sequence>
<organism evidence="1 2">
    <name type="scientific">Ascaris lumbricoides</name>
    <name type="common">Giant roundworm</name>
    <dbReference type="NCBI Taxonomy" id="6252"/>
    <lineage>
        <taxon>Eukaryota</taxon>
        <taxon>Metazoa</taxon>
        <taxon>Ecdysozoa</taxon>
        <taxon>Nematoda</taxon>
        <taxon>Chromadorea</taxon>
        <taxon>Rhabditida</taxon>
        <taxon>Spirurina</taxon>
        <taxon>Ascaridomorpha</taxon>
        <taxon>Ascaridoidea</taxon>
        <taxon>Ascarididae</taxon>
        <taxon>Ascaris</taxon>
    </lineage>
</organism>
<dbReference type="WBParaSite" id="ALUE_0000226301-mRNA-1">
    <property type="protein sequence ID" value="ALUE_0000226301-mRNA-1"/>
    <property type="gene ID" value="ALUE_0000226301"/>
</dbReference>
<proteinExistence type="predicted"/>
<protein>
    <submittedName>
        <fullName evidence="2">Uncharacterized protein</fullName>
    </submittedName>
</protein>
<dbReference type="Proteomes" id="UP000036681">
    <property type="component" value="Unplaced"/>
</dbReference>
<evidence type="ECO:0000313" key="1">
    <source>
        <dbReference type="Proteomes" id="UP000036681"/>
    </source>
</evidence>
<keyword evidence="1" id="KW-1185">Reference proteome</keyword>
<evidence type="ECO:0000313" key="2">
    <source>
        <dbReference type="WBParaSite" id="ALUE_0000226301-mRNA-1"/>
    </source>
</evidence>
<dbReference type="AlphaFoldDB" id="A0A0M3HL68"/>
<reference evidence="2" key="1">
    <citation type="submission" date="2017-02" db="UniProtKB">
        <authorList>
            <consortium name="WormBaseParasite"/>
        </authorList>
    </citation>
    <scope>IDENTIFICATION</scope>
</reference>
<accession>A0A0M3HL68</accession>
<name>A0A0M3HL68_ASCLU</name>